<protein>
    <submittedName>
        <fullName evidence="2">Uncharacterized protein</fullName>
    </submittedName>
</protein>
<evidence type="ECO:0000256" key="1">
    <source>
        <dbReference type="SAM" id="MobiDB-lite"/>
    </source>
</evidence>
<dbReference type="AlphaFoldDB" id="A0AA40P701"/>
<feature type="compositionally biased region" description="Polar residues" evidence="1">
    <location>
        <begin position="125"/>
        <end position="138"/>
    </location>
</feature>
<evidence type="ECO:0000313" key="3">
    <source>
        <dbReference type="Proteomes" id="UP000050523"/>
    </source>
</evidence>
<feature type="region of interest" description="Disordered" evidence="1">
    <location>
        <begin position="78"/>
        <end position="107"/>
    </location>
</feature>
<proteinExistence type="predicted"/>
<dbReference type="EMBL" id="LJRO01000138">
    <property type="protein sequence ID" value="KPZ03588.1"/>
    <property type="molecule type" value="Genomic_DNA"/>
</dbReference>
<feature type="region of interest" description="Disordered" evidence="1">
    <location>
        <begin position="335"/>
        <end position="373"/>
    </location>
</feature>
<reference evidence="2 3" key="1">
    <citation type="submission" date="2015-09" db="EMBL/GenBank/DDBJ databases">
        <title>Genome announcement of multiple Pseudomonas syringae strains.</title>
        <authorList>
            <person name="Thakur S."/>
            <person name="Wang P.W."/>
            <person name="Gong Y."/>
            <person name="Weir B.S."/>
            <person name="Guttman D.S."/>
        </authorList>
    </citation>
    <scope>NUCLEOTIDE SEQUENCE [LARGE SCALE GENOMIC DNA]</scope>
    <source>
        <strain evidence="2 3">ICMP9151</strain>
    </source>
</reference>
<gene>
    <name evidence="2" type="ORF">ALO43_05480</name>
</gene>
<accession>A0AA40P701</accession>
<dbReference type="Proteomes" id="UP000050523">
    <property type="component" value="Unassembled WGS sequence"/>
</dbReference>
<evidence type="ECO:0000313" key="2">
    <source>
        <dbReference type="EMBL" id="KPZ03588.1"/>
    </source>
</evidence>
<organism evidence="2 3">
    <name type="scientific">Pseudomonas tremae</name>
    <dbReference type="NCBI Taxonomy" id="200454"/>
    <lineage>
        <taxon>Bacteria</taxon>
        <taxon>Pseudomonadati</taxon>
        <taxon>Pseudomonadota</taxon>
        <taxon>Gammaproteobacteria</taxon>
        <taxon>Pseudomonadales</taxon>
        <taxon>Pseudomonadaceae</taxon>
        <taxon>Pseudomonas</taxon>
    </lineage>
</organism>
<name>A0AA40P701_9PSED</name>
<comment type="caution">
    <text evidence="2">The sequence shown here is derived from an EMBL/GenBank/DDBJ whole genome shotgun (WGS) entry which is preliminary data.</text>
</comment>
<feature type="region of interest" description="Disordered" evidence="1">
    <location>
        <begin position="119"/>
        <end position="138"/>
    </location>
</feature>
<sequence length="373" mass="41702">MYRNGPWRRKCCSAGRYPSCGSCDRCHLALGPALLQAGAVKNQHVAGEQEEQHHPLKQLSDCEGQVQGHLRVFSAQVEQGDKQAGEQNADGVESAKKGHGNCGVAIPRGNLRHQLADGAGDLRNTRQPGQPTADQQRQPDQLLLAKADEPGCAFIQPQHFDLKADKAALQQDPDRDQRQQGEIHADVRTTLVHQQRQPAGVAEGRGLREVHACRVLERPVYEVQQQVQRNVVEHDAGQDFVGIEVSAQPRRYARPGRACQGSRQEYHHQRPATFHLDDVHCYRTARQRAEQQLAFSADVPDTGLVGDCQPQRAKQNRQRLDHQFRQAIQIADRCDQQGVQRHQGVEPQADEQQRTTDQCQDGCEQRRAPQHGA</sequence>